<keyword evidence="1" id="KW-0472">Membrane</keyword>
<dbReference type="InterPro" id="IPR010406">
    <property type="entry name" value="DUF1003"/>
</dbReference>
<dbReference type="OrthoDB" id="769547at2"/>
<comment type="caution">
    <text evidence="2">The sequence shown here is derived from an EMBL/GenBank/DDBJ whole genome shotgun (WGS) entry which is preliminary data.</text>
</comment>
<dbReference type="PANTHER" id="PTHR41386">
    <property type="entry name" value="INTEGRAL MEMBRANE PROTEIN-RELATED"/>
    <property type="match status" value="1"/>
</dbReference>
<organism evidence="2 3">
    <name type="scientific">Mucilaginibacter corticis</name>
    <dbReference type="NCBI Taxonomy" id="2597670"/>
    <lineage>
        <taxon>Bacteria</taxon>
        <taxon>Pseudomonadati</taxon>
        <taxon>Bacteroidota</taxon>
        <taxon>Sphingobacteriia</taxon>
        <taxon>Sphingobacteriales</taxon>
        <taxon>Sphingobacteriaceae</taxon>
        <taxon>Mucilaginibacter</taxon>
    </lineage>
</organism>
<proteinExistence type="predicted"/>
<gene>
    <name evidence="2" type="ORF">FO440_22155</name>
</gene>
<keyword evidence="1" id="KW-1133">Transmembrane helix</keyword>
<dbReference type="PANTHER" id="PTHR41386:SF1">
    <property type="entry name" value="MEMBRANE PROTEIN"/>
    <property type="match status" value="1"/>
</dbReference>
<keyword evidence="1" id="KW-0812">Transmembrane</keyword>
<feature type="transmembrane region" description="Helical" evidence="1">
    <location>
        <begin position="51"/>
        <end position="74"/>
    </location>
</feature>
<dbReference type="Pfam" id="PF06210">
    <property type="entry name" value="DUF1003"/>
    <property type="match status" value="1"/>
</dbReference>
<keyword evidence="3" id="KW-1185">Reference proteome</keyword>
<evidence type="ECO:0000313" key="3">
    <source>
        <dbReference type="Proteomes" id="UP000318733"/>
    </source>
</evidence>
<dbReference type="EMBL" id="VLPK01000006">
    <property type="protein sequence ID" value="TSJ36536.1"/>
    <property type="molecule type" value="Genomic_DNA"/>
</dbReference>
<dbReference type="RefSeq" id="WP_144250503.1">
    <property type="nucleotide sequence ID" value="NZ_VLPK01000006.1"/>
</dbReference>
<evidence type="ECO:0000256" key="1">
    <source>
        <dbReference type="SAM" id="Phobius"/>
    </source>
</evidence>
<evidence type="ECO:0000313" key="2">
    <source>
        <dbReference type="EMBL" id="TSJ36536.1"/>
    </source>
</evidence>
<name>A0A556M9L4_9SPHI</name>
<dbReference type="AlphaFoldDB" id="A0A556M9L4"/>
<sequence>MKKTTTTPRDRLSARITDLLGSLRFLGACFAFILVYLLWNAGLLGLQAIEPYPFGGLELGVSIFAIFLTVTVLISQHRQRQIEKVREAVEFEINVRAESEITKILHMLEVIQKKLGIDEPDAELEQMKQNTDLENLHREAKKD</sequence>
<feature type="transmembrane region" description="Helical" evidence="1">
    <location>
        <begin position="21"/>
        <end position="39"/>
    </location>
</feature>
<accession>A0A556M9L4</accession>
<reference evidence="2 3" key="1">
    <citation type="submission" date="2019-07" db="EMBL/GenBank/DDBJ databases">
        <authorList>
            <person name="Huq M.A."/>
        </authorList>
    </citation>
    <scope>NUCLEOTIDE SEQUENCE [LARGE SCALE GENOMIC DNA]</scope>
    <source>
        <strain evidence="2 3">MAH-19</strain>
    </source>
</reference>
<protein>
    <submittedName>
        <fullName evidence="2">DUF1003 domain-containing protein</fullName>
    </submittedName>
</protein>
<dbReference type="Proteomes" id="UP000318733">
    <property type="component" value="Unassembled WGS sequence"/>
</dbReference>